<evidence type="ECO:0000313" key="3">
    <source>
        <dbReference type="WBParaSite" id="L893_g25407.t1"/>
    </source>
</evidence>
<keyword evidence="2" id="KW-1185">Reference proteome</keyword>
<feature type="region of interest" description="Disordered" evidence="1">
    <location>
        <begin position="1"/>
        <end position="24"/>
    </location>
</feature>
<evidence type="ECO:0000256" key="1">
    <source>
        <dbReference type="SAM" id="MobiDB-lite"/>
    </source>
</evidence>
<protein>
    <submittedName>
        <fullName evidence="3">Uncharacterized protein</fullName>
    </submittedName>
</protein>
<evidence type="ECO:0000313" key="2">
    <source>
        <dbReference type="Proteomes" id="UP000095287"/>
    </source>
</evidence>
<accession>A0A1I7ZE08</accession>
<sequence length="90" mass="9988">MSLMRTRQRSAEDEMHGTVLMKPLAGPNYRGRSLFREEHQAGNVAVGKRLRRLIGTKTKRATDVGAIGFPKAAHNAINVMASKVAENERE</sequence>
<organism evidence="2 3">
    <name type="scientific">Steinernema glaseri</name>
    <dbReference type="NCBI Taxonomy" id="37863"/>
    <lineage>
        <taxon>Eukaryota</taxon>
        <taxon>Metazoa</taxon>
        <taxon>Ecdysozoa</taxon>
        <taxon>Nematoda</taxon>
        <taxon>Chromadorea</taxon>
        <taxon>Rhabditida</taxon>
        <taxon>Tylenchina</taxon>
        <taxon>Panagrolaimomorpha</taxon>
        <taxon>Strongyloidoidea</taxon>
        <taxon>Steinernematidae</taxon>
        <taxon>Steinernema</taxon>
    </lineage>
</organism>
<dbReference type="WBParaSite" id="L893_g25407.t1">
    <property type="protein sequence ID" value="L893_g25407.t1"/>
    <property type="gene ID" value="L893_g25407"/>
</dbReference>
<dbReference type="AlphaFoldDB" id="A0A1I7ZE08"/>
<name>A0A1I7ZE08_9BILA</name>
<dbReference type="Proteomes" id="UP000095287">
    <property type="component" value="Unplaced"/>
</dbReference>
<proteinExistence type="predicted"/>
<reference evidence="3" key="1">
    <citation type="submission" date="2016-11" db="UniProtKB">
        <authorList>
            <consortium name="WormBaseParasite"/>
        </authorList>
    </citation>
    <scope>IDENTIFICATION</scope>
</reference>